<dbReference type="GO" id="GO:0061499">
    <property type="term" value="C:outer plaque of mitotic spindle pole body"/>
    <property type="evidence" value="ECO:0007669"/>
    <property type="project" value="TreeGrafter"/>
</dbReference>
<name>A0A0W4ZKF0_PNEC8</name>
<dbReference type="PANTHER" id="PTHR47566:SF1">
    <property type="entry name" value="PROTEIN NUD1"/>
    <property type="match status" value="1"/>
</dbReference>
<dbReference type="InterPro" id="IPR001611">
    <property type="entry name" value="Leu-rich_rpt"/>
</dbReference>
<feature type="region of interest" description="Disordered" evidence="3">
    <location>
        <begin position="242"/>
        <end position="262"/>
    </location>
</feature>
<organism evidence="4 5">
    <name type="scientific">Pneumocystis carinii (strain B80)</name>
    <name type="common">Rat pneumocystis pneumonia agent</name>
    <name type="synonym">Pneumocystis carinii f. sp. carinii</name>
    <dbReference type="NCBI Taxonomy" id="1408658"/>
    <lineage>
        <taxon>Eukaryota</taxon>
        <taxon>Fungi</taxon>
        <taxon>Dikarya</taxon>
        <taxon>Ascomycota</taxon>
        <taxon>Taphrinomycotina</taxon>
        <taxon>Pneumocystomycetes</taxon>
        <taxon>Pneumocystaceae</taxon>
        <taxon>Pneumocystis</taxon>
    </lineage>
</organism>
<dbReference type="Proteomes" id="UP000054454">
    <property type="component" value="Unassembled WGS sequence"/>
</dbReference>
<proteinExistence type="predicted"/>
<evidence type="ECO:0000256" key="1">
    <source>
        <dbReference type="ARBA" id="ARBA00022614"/>
    </source>
</evidence>
<dbReference type="InterPro" id="IPR003591">
    <property type="entry name" value="Leu-rich_rpt_typical-subtyp"/>
</dbReference>
<dbReference type="InterPro" id="IPR032675">
    <property type="entry name" value="LRR_dom_sf"/>
</dbReference>
<comment type="caution">
    <text evidence="4">The sequence shown here is derived from an EMBL/GenBank/DDBJ whole genome shotgun (WGS) entry which is preliminary data.</text>
</comment>
<gene>
    <name evidence="4" type="ORF">T552_01476</name>
</gene>
<keyword evidence="2" id="KW-0677">Repeat</keyword>
<dbReference type="SUPFAM" id="SSF52058">
    <property type="entry name" value="L domain-like"/>
    <property type="match status" value="1"/>
</dbReference>
<accession>A0A0W4ZKF0</accession>
<dbReference type="InterPro" id="IPR052574">
    <property type="entry name" value="CDIRP"/>
</dbReference>
<dbReference type="GO" id="GO:0035591">
    <property type="term" value="F:signaling adaptor activity"/>
    <property type="evidence" value="ECO:0007669"/>
    <property type="project" value="TreeGrafter"/>
</dbReference>
<dbReference type="OrthoDB" id="7451790at2759"/>
<dbReference type="AlphaFoldDB" id="A0A0W4ZKF0"/>
<keyword evidence="1" id="KW-0433">Leucine-rich repeat</keyword>
<protein>
    <submittedName>
        <fullName evidence="4">Uncharacterized protein</fullName>
    </submittedName>
</protein>
<dbReference type="EMBL" id="LFVZ01000006">
    <property type="protein sequence ID" value="KTW28847.1"/>
    <property type="molecule type" value="Genomic_DNA"/>
</dbReference>
<evidence type="ECO:0000256" key="2">
    <source>
        <dbReference type="ARBA" id="ARBA00022737"/>
    </source>
</evidence>
<sequence length="1106" mass="126282">MAKASVLESNSGFFNVEVKDESLEWVTPSSGGTLPTIQSLNYEDTVRILTERDPSLIVNEMIPEWKKENANMMKDMFNDILSVGMSENGFDENLKNSYKKEEERGSIFEFLDIKNSGKKGTKTVNFPADDSTDSLHKIKPFISSKNKESFAPKVNSRVSASNVFENDINSFQKGFQGHEMSNQFTFNCNLQDKKDENNLTIYENKSKNMASATKSPLKLFHDNFDTFTNNKLAAAVFELANQETDEDAKTSSSGPERKRARTCHERMNSITTQNFFNEAQEVMERIRNRRNHVGKSTLESVREEEIVYNSKNSSFNIQKEGDPSMKSKRSSMNSCAPVTEETPTRSMFSDWSSEQTSSRNTLISVSDSIKCYKEMENLNTVENTKHQQLEKEVFDSIKQTWDKEPTTFQKTKISKPTSFVNKESNANRLNQKLFSSENLKVITPQDVSQFLSDKIGSMTLDKTKNTWVQDFHDKTEDVFEGIQDFPVSPESLDEIPKKDSDISKNDMQNTNQKPKVCFTKEIYTKKLKDEMNESLQEKVDEHIPKTFAYPKNINFNEESVPGSSNEIIADGNLINVNLDSVVDDYSSKLFTKGSKPALQPLIHEKSSINENSVDIYKDLSDSKFLRDHQDLSSATLNCSFSMAIQNLVVVLTDIEPYEPFWEKFQHLNLSGKNIESLIGLSDFCPKLNNLDVSYNKLTFLTGCPNTVRNMNLQNNNLSSLTGFSHLINIQYLNLSNNEIQSLKGLNVLVHLRQLDVSNNKISSLDGIEKLDGLLDLSLSHNLLCDIDFSNCDLPKLEQLNLCCNKIKRFKGVDNLQNLTTLNLDKNNLSSFCAEKKMLKLRVLKLSKNSLKKFDPKNFPNLRILSLDNNNLGDMNEIRYLAKLEKLSIRNQKLGKLNLELNSLMNIKKICISLNPICSLDFSSRLLTLQYLELVNVQMTALPQSFAEMALNIRMLNLSHNHLKNIDPLKGMPLLKRLFINGNQISKITDVIEVLSSLKALRDFDMRLNPCVINLYPPFFSLDMNNSSIFFGLQMKLYDNTWAEKDKEFVKTLPKKIQLRRKLYQDLILSSCPPLKWLNGENITEIHIKKAIKFVSYISFDINSKNK</sequence>
<dbReference type="PROSITE" id="PS51450">
    <property type="entry name" value="LRR"/>
    <property type="match status" value="6"/>
</dbReference>
<evidence type="ECO:0000313" key="5">
    <source>
        <dbReference type="Proteomes" id="UP000054454"/>
    </source>
</evidence>
<feature type="compositionally biased region" description="Polar residues" evidence="3">
    <location>
        <begin position="344"/>
        <end position="353"/>
    </location>
</feature>
<dbReference type="PANTHER" id="PTHR47566">
    <property type="match status" value="1"/>
</dbReference>
<dbReference type="VEuPathDB" id="FungiDB:T552_01476"/>
<keyword evidence="5" id="KW-1185">Reference proteome</keyword>
<dbReference type="Gene3D" id="3.80.10.10">
    <property type="entry name" value="Ribonuclease Inhibitor"/>
    <property type="match status" value="4"/>
</dbReference>
<dbReference type="Pfam" id="PF12799">
    <property type="entry name" value="LRR_4"/>
    <property type="match status" value="1"/>
</dbReference>
<dbReference type="GeneID" id="28936261"/>
<evidence type="ECO:0000313" key="4">
    <source>
        <dbReference type="EMBL" id="KTW28847.1"/>
    </source>
</evidence>
<dbReference type="SMART" id="SM00369">
    <property type="entry name" value="LRR_TYP"/>
    <property type="match status" value="6"/>
</dbReference>
<dbReference type="InterPro" id="IPR025875">
    <property type="entry name" value="Leu-rich_rpt_4"/>
</dbReference>
<dbReference type="SMART" id="SM00365">
    <property type="entry name" value="LRR_SD22"/>
    <property type="match status" value="7"/>
</dbReference>
<dbReference type="RefSeq" id="XP_018226214.1">
    <property type="nucleotide sequence ID" value="XM_018370058.1"/>
</dbReference>
<dbReference type="GO" id="GO:0031028">
    <property type="term" value="P:septation initiation signaling"/>
    <property type="evidence" value="ECO:0007669"/>
    <property type="project" value="TreeGrafter"/>
</dbReference>
<feature type="region of interest" description="Disordered" evidence="3">
    <location>
        <begin position="315"/>
        <end position="353"/>
    </location>
</feature>
<reference evidence="5" key="1">
    <citation type="journal article" date="2016" name="Nat. Commun.">
        <title>Genome analysis of three Pneumocystis species reveals adaptation mechanisms to life exclusively in mammalian hosts.</title>
        <authorList>
            <person name="Ma L."/>
            <person name="Chen Z."/>
            <person name="Huang D.W."/>
            <person name="Kutty G."/>
            <person name="Ishihara M."/>
            <person name="Wang H."/>
            <person name="Abouelleil A."/>
            <person name="Bishop L."/>
            <person name="Davey E."/>
            <person name="Deng R."/>
            <person name="Deng X."/>
            <person name="Fan L."/>
            <person name="Fantoni G."/>
            <person name="Fitzgerald M."/>
            <person name="Gogineni E."/>
            <person name="Goldberg J.M."/>
            <person name="Handley G."/>
            <person name="Hu X."/>
            <person name="Huber C."/>
            <person name="Jiao X."/>
            <person name="Jones K."/>
            <person name="Levin J.Z."/>
            <person name="Liu Y."/>
            <person name="Macdonald P."/>
            <person name="Melnikov A."/>
            <person name="Raley C."/>
            <person name="Sassi M."/>
            <person name="Sherman B.T."/>
            <person name="Song X."/>
            <person name="Sykes S."/>
            <person name="Tran B."/>
            <person name="Walsh L."/>
            <person name="Xia Y."/>
            <person name="Yang J."/>
            <person name="Young S."/>
            <person name="Zeng Q."/>
            <person name="Zheng X."/>
            <person name="Stephens R."/>
            <person name="Nusbaum C."/>
            <person name="Birren B.W."/>
            <person name="Azadi P."/>
            <person name="Lempicki R.A."/>
            <person name="Cuomo C.A."/>
            <person name="Kovacs J.A."/>
        </authorList>
    </citation>
    <scope>NUCLEOTIDE SEQUENCE [LARGE SCALE GENOMIC DNA]</scope>
    <source>
        <strain evidence="5">B80</strain>
    </source>
</reference>
<evidence type="ECO:0000256" key="3">
    <source>
        <dbReference type="SAM" id="MobiDB-lite"/>
    </source>
</evidence>
<dbReference type="GO" id="GO:1902412">
    <property type="term" value="P:regulation of mitotic cytokinesis"/>
    <property type="evidence" value="ECO:0007669"/>
    <property type="project" value="TreeGrafter"/>
</dbReference>